<dbReference type="Proteomes" id="UP000266634">
    <property type="component" value="Unassembled WGS sequence"/>
</dbReference>
<proteinExistence type="predicted"/>
<organism evidence="1 2">
    <name type="scientific">Clavibacter michiganensis subsp. insidiosus</name>
    <dbReference type="NCBI Taxonomy" id="33014"/>
    <lineage>
        <taxon>Bacteria</taxon>
        <taxon>Bacillati</taxon>
        <taxon>Actinomycetota</taxon>
        <taxon>Actinomycetes</taxon>
        <taxon>Micrococcales</taxon>
        <taxon>Microbacteriaceae</taxon>
        <taxon>Clavibacter</taxon>
    </lineage>
</organism>
<comment type="caution">
    <text evidence="1">The sequence shown here is derived from an EMBL/GenBank/DDBJ whole genome shotgun (WGS) entry which is preliminary data.</text>
</comment>
<dbReference type="Gene3D" id="3.30.470.20">
    <property type="entry name" value="ATP-grasp fold, B domain"/>
    <property type="match status" value="1"/>
</dbReference>
<gene>
    <name evidence="1" type="ORF">DZF93_18040</name>
</gene>
<dbReference type="EMBL" id="QWEA01001274">
    <property type="protein sequence ID" value="RIJ02981.1"/>
    <property type="molecule type" value="Genomic_DNA"/>
</dbReference>
<dbReference type="InterPro" id="IPR011054">
    <property type="entry name" value="Rudment_hybrid_motif"/>
</dbReference>
<evidence type="ECO:0000313" key="2">
    <source>
        <dbReference type="Proteomes" id="UP000266634"/>
    </source>
</evidence>
<evidence type="ECO:0000313" key="1">
    <source>
        <dbReference type="EMBL" id="RIJ02981.1"/>
    </source>
</evidence>
<sequence length="31" mass="3384">MPAAVTRAKRALAEFRIRGVSTNIPFLQGVL</sequence>
<evidence type="ECO:0008006" key="3">
    <source>
        <dbReference type="Google" id="ProtNLM"/>
    </source>
</evidence>
<reference evidence="1 2" key="1">
    <citation type="submission" date="2018-08" db="EMBL/GenBank/DDBJ databases">
        <title>Genome Sequence of Clavibacter michiganensis Subspecies type strains, and the Atypical Peach-Colored Strains Isolated from Tomato.</title>
        <authorList>
            <person name="Osdaghi E."/>
            <person name="Portier P."/>
            <person name="Briand M."/>
            <person name="Jacques M.-A."/>
        </authorList>
    </citation>
    <scope>NUCLEOTIDE SEQUENCE [LARGE SCALE GENOMIC DNA]</scope>
    <source>
        <strain evidence="1 2">CFBP 6488</strain>
    </source>
</reference>
<name>A0A399P9E7_9MICO</name>
<feature type="non-terminal residue" evidence="1">
    <location>
        <position position="31"/>
    </location>
</feature>
<accession>A0A399P9E7</accession>
<protein>
    <recommendedName>
        <fullName evidence="3">Biotin carboxylation domain-containing protein</fullName>
    </recommendedName>
</protein>
<dbReference type="SUPFAM" id="SSF51246">
    <property type="entry name" value="Rudiment single hybrid motif"/>
    <property type="match status" value="1"/>
</dbReference>
<dbReference type="AlphaFoldDB" id="A0A399P9E7"/>